<keyword evidence="2" id="KW-1185">Reference proteome</keyword>
<evidence type="ECO:0000313" key="2">
    <source>
        <dbReference type="Proteomes" id="UP000588647"/>
    </source>
</evidence>
<dbReference type="AlphaFoldDB" id="A0A7W6HFG7"/>
<dbReference type="EMBL" id="JACIEM010000004">
    <property type="protein sequence ID" value="MBB4004208.1"/>
    <property type="molecule type" value="Genomic_DNA"/>
</dbReference>
<gene>
    <name evidence="1" type="ORF">GGR03_003296</name>
</gene>
<evidence type="ECO:0000313" key="1">
    <source>
        <dbReference type="EMBL" id="MBB4004208.1"/>
    </source>
</evidence>
<accession>A0A7W6HFG7</accession>
<reference evidence="1 2" key="1">
    <citation type="submission" date="2020-08" db="EMBL/GenBank/DDBJ databases">
        <title>Genomic Encyclopedia of Type Strains, Phase IV (KMG-IV): sequencing the most valuable type-strain genomes for metagenomic binning, comparative biology and taxonomic classification.</title>
        <authorList>
            <person name="Goeker M."/>
        </authorList>
    </citation>
    <scope>NUCLEOTIDE SEQUENCE [LARGE SCALE GENOMIC DNA]</scope>
    <source>
        <strain evidence="1 2">DSM 103570</strain>
    </source>
</reference>
<sequence length="35" mass="3740">MGRLEVVLKCDARWAPSAPVGQATGSVTARNRNMP</sequence>
<protein>
    <submittedName>
        <fullName evidence="1">Uncharacterized protein</fullName>
    </submittedName>
</protein>
<dbReference type="Proteomes" id="UP000588647">
    <property type="component" value="Unassembled WGS sequence"/>
</dbReference>
<comment type="caution">
    <text evidence="1">The sequence shown here is derived from an EMBL/GenBank/DDBJ whole genome shotgun (WGS) entry which is preliminary data.</text>
</comment>
<proteinExistence type="predicted"/>
<name>A0A7W6HFG7_9HYPH</name>
<organism evidence="1 2">
    <name type="scientific">Aurantimonas endophytica</name>
    <dbReference type="NCBI Taxonomy" id="1522175"/>
    <lineage>
        <taxon>Bacteria</taxon>
        <taxon>Pseudomonadati</taxon>
        <taxon>Pseudomonadota</taxon>
        <taxon>Alphaproteobacteria</taxon>
        <taxon>Hyphomicrobiales</taxon>
        <taxon>Aurantimonadaceae</taxon>
        <taxon>Aurantimonas</taxon>
    </lineage>
</organism>